<dbReference type="EnsemblMetazoa" id="G19621.4">
    <property type="protein sequence ID" value="G19621.4:cds"/>
    <property type="gene ID" value="G19621"/>
</dbReference>
<dbReference type="GO" id="GO:0099078">
    <property type="term" value="C:BORC complex"/>
    <property type="evidence" value="ECO:0007669"/>
    <property type="project" value="TreeGrafter"/>
</dbReference>
<comment type="similarity">
    <text evidence="2">Belongs to the BORCS5 family.</text>
</comment>
<keyword evidence="9" id="KW-1185">Reference proteome</keyword>
<protein>
    <recommendedName>
        <fullName evidence="3">BLOC-1-related complex subunit 5</fullName>
    </recommendedName>
</protein>
<dbReference type="InterPro" id="IPR018780">
    <property type="entry name" value="TBORCS5"/>
</dbReference>
<evidence type="ECO:0000256" key="1">
    <source>
        <dbReference type="ARBA" id="ARBA00004122"/>
    </source>
</evidence>
<dbReference type="AlphaFoldDB" id="A0A8W8JIY5"/>
<dbReference type="EnsemblMetazoa" id="G19621.3">
    <property type="protein sequence ID" value="G19621.3:cds"/>
    <property type="gene ID" value="G19621"/>
</dbReference>
<evidence type="ECO:0000256" key="7">
    <source>
        <dbReference type="SAM" id="MobiDB-lite"/>
    </source>
</evidence>
<comment type="subcellular location">
    <subcellularLocation>
        <location evidence="1">Lysosome membrane</location>
        <topology evidence="1">Lipid-anchor</topology>
        <orientation evidence="1">Cytoplasmic side</orientation>
    </subcellularLocation>
</comment>
<dbReference type="GO" id="GO:1903744">
    <property type="term" value="P:positive regulation of anterograde synaptic vesicle transport"/>
    <property type="evidence" value="ECO:0007669"/>
    <property type="project" value="TreeGrafter"/>
</dbReference>
<dbReference type="EnsemblMetazoa" id="G19621.6">
    <property type="protein sequence ID" value="G19621.6:cds"/>
    <property type="gene ID" value="G19621"/>
</dbReference>
<feature type="region of interest" description="Disordered" evidence="7">
    <location>
        <begin position="1"/>
        <end position="77"/>
    </location>
</feature>
<proteinExistence type="inferred from homology"/>
<name>A0A8W8JIY5_MAGGI</name>
<keyword evidence="5" id="KW-0458">Lysosome</keyword>
<dbReference type="PANTHER" id="PTHR31634">
    <property type="entry name" value="BLOC-1-RELATED COMPLEX SUBUNIT 5"/>
    <property type="match status" value="1"/>
</dbReference>
<reference evidence="8" key="1">
    <citation type="submission" date="2022-08" db="UniProtKB">
        <authorList>
            <consortium name="EnsemblMetazoa"/>
        </authorList>
    </citation>
    <scope>IDENTIFICATION</scope>
    <source>
        <strain evidence="8">05x7-T-G4-1.051#20</strain>
    </source>
</reference>
<dbReference type="EnsemblMetazoa" id="G19621.2">
    <property type="protein sequence ID" value="G19621.2:cds"/>
    <property type="gene ID" value="G19621"/>
</dbReference>
<evidence type="ECO:0000256" key="4">
    <source>
        <dbReference type="ARBA" id="ARBA00023136"/>
    </source>
</evidence>
<feature type="compositionally biased region" description="Basic and acidic residues" evidence="7">
    <location>
        <begin position="63"/>
        <end position="77"/>
    </location>
</feature>
<evidence type="ECO:0000256" key="6">
    <source>
        <dbReference type="ARBA" id="ARBA00023288"/>
    </source>
</evidence>
<dbReference type="EnsemblMetazoa" id="G19621.1">
    <property type="protein sequence ID" value="G19621.1:cds"/>
    <property type="gene ID" value="G19621"/>
</dbReference>
<evidence type="ECO:0000256" key="5">
    <source>
        <dbReference type="ARBA" id="ARBA00023228"/>
    </source>
</evidence>
<feature type="compositionally biased region" description="Low complexity" evidence="7">
    <location>
        <begin position="40"/>
        <end position="53"/>
    </location>
</feature>
<dbReference type="CDD" id="cd22789">
    <property type="entry name" value="BORCS5-like"/>
    <property type="match status" value="1"/>
</dbReference>
<evidence type="ECO:0000313" key="9">
    <source>
        <dbReference type="Proteomes" id="UP000005408"/>
    </source>
</evidence>
<dbReference type="GO" id="GO:0072384">
    <property type="term" value="P:organelle transport along microtubule"/>
    <property type="evidence" value="ECO:0007669"/>
    <property type="project" value="TreeGrafter"/>
</dbReference>
<evidence type="ECO:0000313" key="8">
    <source>
        <dbReference type="EnsemblMetazoa" id="G19621.1:cds"/>
    </source>
</evidence>
<organism evidence="8 9">
    <name type="scientific">Magallana gigas</name>
    <name type="common">Pacific oyster</name>
    <name type="synonym">Crassostrea gigas</name>
    <dbReference type="NCBI Taxonomy" id="29159"/>
    <lineage>
        <taxon>Eukaryota</taxon>
        <taxon>Metazoa</taxon>
        <taxon>Spiralia</taxon>
        <taxon>Lophotrochozoa</taxon>
        <taxon>Mollusca</taxon>
        <taxon>Bivalvia</taxon>
        <taxon>Autobranchia</taxon>
        <taxon>Pteriomorphia</taxon>
        <taxon>Ostreida</taxon>
        <taxon>Ostreoidea</taxon>
        <taxon>Ostreidae</taxon>
        <taxon>Magallana</taxon>
    </lineage>
</organism>
<evidence type="ECO:0000256" key="3">
    <source>
        <dbReference type="ARBA" id="ARBA00022300"/>
    </source>
</evidence>
<accession>A0A8W8JIY5</accession>
<sequence length="248" mass="27780">MGADQSAQQPPAGAPGSTLKSQRDEDIPYTSYAISKPIDSNSPSPRLSPRNVPTTNTKPRPTIPREKEQPETGTHKHDIVVVADGNVIEKDPDPELTKLNTIPVFYPIMRGSLNIPTSSRDLDLLDKMGHEQLLYLCVRYQEHLKQLAESVAFDQNALCVRIKEIDCAIQLLLGVMQEKQKKYHKHADQFQRISETLSILNRVKGSMQSLVPKINHLNQLLPPGEQLEPLSLKSQLLEPDIDENQGNQ</sequence>
<keyword evidence="6" id="KW-0449">Lipoprotein</keyword>
<dbReference type="GO" id="GO:0098574">
    <property type="term" value="C:cytoplasmic side of lysosomal membrane"/>
    <property type="evidence" value="ECO:0007669"/>
    <property type="project" value="TreeGrafter"/>
</dbReference>
<dbReference type="Pfam" id="PF10158">
    <property type="entry name" value="LOH1CR12"/>
    <property type="match status" value="1"/>
</dbReference>
<keyword evidence="4" id="KW-0472">Membrane</keyword>
<dbReference type="PANTHER" id="PTHR31634:SF2">
    <property type="entry name" value="BLOC-1-RELATED COMPLEX SUBUNIT 5"/>
    <property type="match status" value="1"/>
</dbReference>
<dbReference type="Proteomes" id="UP000005408">
    <property type="component" value="Unassembled WGS sequence"/>
</dbReference>
<dbReference type="GO" id="GO:0030672">
    <property type="term" value="C:synaptic vesicle membrane"/>
    <property type="evidence" value="ECO:0007669"/>
    <property type="project" value="TreeGrafter"/>
</dbReference>
<dbReference type="GO" id="GO:0032418">
    <property type="term" value="P:lysosome localization"/>
    <property type="evidence" value="ECO:0007669"/>
    <property type="project" value="InterPro"/>
</dbReference>
<evidence type="ECO:0000256" key="2">
    <source>
        <dbReference type="ARBA" id="ARBA00010235"/>
    </source>
</evidence>
<dbReference type="EnsemblMetazoa" id="G19621.5">
    <property type="protein sequence ID" value="G19621.5:cds"/>
    <property type="gene ID" value="G19621"/>
</dbReference>